<name>A0A1B6DU92_9HEMI</name>
<reference evidence="9" key="1">
    <citation type="submission" date="2015-12" db="EMBL/GenBank/DDBJ databases">
        <title>De novo transcriptome assembly of four potential Pierce s Disease insect vectors from Arizona vineyards.</title>
        <authorList>
            <person name="Tassone E.E."/>
        </authorList>
    </citation>
    <scope>NUCLEOTIDE SEQUENCE</scope>
</reference>
<keyword evidence="4 7" id="KW-1133">Transmembrane helix</keyword>
<feature type="transmembrane region" description="Helical" evidence="7">
    <location>
        <begin position="123"/>
        <end position="148"/>
    </location>
</feature>
<keyword evidence="5 7" id="KW-0472">Membrane</keyword>
<evidence type="ECO:0000313" key="9">
    <source>
        <dbReference type="EMBL" id="JAS29233.1"/>
    </source>
</evidence>
<dbReference type="GO" id="GO:0016020">
    <property type="term" value="C:membrane"/>
    <property type="evidence" value="ECO:0007669"/>
    <property type="project" value="UniProtKB-SubCell"/>
</dbReference>
<keyword evidence="2" id="KW-0813">Transport</keyword>
<feature type="non-terminal residue" evidence="9">
    <location>
        <position position="276"/>
    </location>
</feature>
<evidence type="ECO:0000256" key="1">
    <source>
        <dbReference type="ARBA" id="ARBA00004141"/>
    </source>
</evidence>
<sequence length="276" mass="30671">MNESNRSIGPPKESTNIDNTSQNATKMATTEVHPEELIPHQDSHSSLMSKAISEVNSAHILASPHGTALTLAPSETHLFHDNISLAHDFEKAYLRKKTKWYDVPVDFDEALNETGYGKFQYRLMALCGFIYACCSLSTTTLSFVLPAAHEDFKLNSTSKGLLNTAPLFGMVLGSYFWGNFADSKGRRFVLVYALLMDAIAGFLSSFCQQYYLFFVCRIFNGFGIIGATSMVFAYLGEFIEPKKRDTALARLELFWTAGILALPVIGLAVLYNSRRA</sequence>
<dbReference type="EMBL" id="GEDC01008065">
    <property type="protein sequence ID" value="JAS29233.1"/>
    <property type="molecule type" value="Transcribed_RNA"/>
</dbReference>
<evidence type="ECO:0000256" key="6">
    <source>
        <dbReference type="SAM" id="MobiDB-lite"/>
    </source>
</evidence>
<protein>
    <recommendedName>
        <fullName evidence="8">Major facilitator superfamily (MFS) profile domain-containing protein</fullName>
    </recommendedName>
</protein>
<dbReference type="PROSITE" id="PS50850">
    <property type="entry name" value="MFS"/>
    <property type="match status" value="1"/>
</dbReference>
<dbReference type="InterPro" id="IPR036259">
    <property type="entry name" value="MFS_trans_sf"/>
</dbReference>
<evidence type="ECO:0000259" key="8">
    <source>
        <dbReference type="PROSITE" id="PS50850"/>
    </source>
</evidence>
<feature type="transmembrane region" description="Helical" evidence="7">
    <location>
        <begin position="160"/>
        <end position="177"/>
    </location>
</feature>
<feature type="region of interest" description="Disordered" evidence="6">
    <location>
        <begin position="1"/>
        <end position="27"/>
    </location>
</feature>
<proteinExistence type="predicted"/>
<dbReference type="GO" id="GO:0022857">
    <property type="term" value="F:transmembrane transporter activity"/>
    <property type="evidence" value="ECO:0007669"/>
    <property type="project" value="InterPro"/>
</dbReference>
<dbReference type="Gene3D" id="1.20.1250.20">
    <property type="entry name" value="MFS general substrate transporter like domains"/>
    <property type="match status" value="1"/>
</dbReference>
<evidence type="ECO:0000256" key="3">
    <source>
        <dbReference type="ARBA" id="ARBA00022692"/>
    </source>
</evidence>
<feature type="transmembrane region" description="Helical" evidence="7">
    <location>
        <begin position="189"/>
        <end position="212"/>
    </location>
</feature>
<evidence type="ECO:0000256" key="2">
    <source>
        <dbReference type="ARBA" id="ARBA00022448"/>
    </source>
</evidence>
<gene>
    <name evidence="9" type="ORF">g.3533</name>
</gene>
<dbReference type="InterPro" id="IPR020846">
    <property type="entry name" value="MFS_dom"/>
</dbReference>
<feature type="transmembrane region" description="Helical" evidence="7">
    <location>
        <begin position="218"/>
        <end position="239"/>
    </location>
</feature>
<dbReference type="InterPro" id="IPR011701">
    <property type="entry name" value="MFS"/>
</dbReference>
<organism evidence="9">
    <name type="scientific">Clastoptera arizonana</name>
    <name type="common">Arizona spittle bug</name>
    <dbReference type="NCBI Taxonomy" id="38151"/>
    <lineage>
        <taxon>Eukaryota</taxon>
        <taxon>Metazoa</taxon>
        <taxon>Ecdysozoa</taxon>
        <taxon>Arthropoda</taxon>
        <taxon>Hexapoda</taxon>
        <taxon>Insecta</taxon>
        <taxon>Pterygota</taxon>
        <taxon>Neoptera</taxon>
        <taxon>Paraneoptera</taxon>
        <taxon>Hemiptera</taxon>
        <taxon>Auchenorrhyncha</taxon>
        <taxon>Cercopoidea</taxon>
        <taxon>Clastopteridae</taxon>
        <taxon>Clastoptera</taxon>
    </lineage>
</organism>
<dbReference type="PANTHER" id="PTHR23511:SF38">
    <property type="entry name" value="SYNAPTIC VESICLE 2-RELATED PROTEIN-LIKE PROTEIN"/>
    <property type="match status" value="1"/>
</dbReference>
<evidence type="ECO:0000256" key="7">
    <source>
        <dbReference type="SAM" id="Phobius"/>
    </source>
</evidence>
<feature type="domain" description="Major facilitator superfamily (MFS) profile" evidence="8">
    <location>
        <begin position="123"/>
        <end position="276"/>
    </location>
</feature>
<comment type="subcellular location">
    <subcellularLocation>
        <location evidence="1">Membrane</location>
        <topology evidence="1">Multi-pass membrane protein</topology>
    </subcellularLocation>
</comment>
<accession>A0A1B6DU92</accession>
<dbReference type="PANTHER" id="PTHR23511">
    <property type="entry name" value="SYNAPTIC VESICLE GLYCOPROTEIN 2"/>
    <property type="match status" value="1"/>
</dbReference>
<evidence type="ECO:0000256" key="5">
    <source>
        <dbReference type="ARBA" id="ARBA00023136"/>
    </source>
</evidence>
<evidence type="ECO:0000256" key="4">
    <source>
        <dbReference type="ARBA" id="ARBA00022989"/>
    </source>
</evidence>
<dbReference type="Pfam" id="PF07690">
    <property type="entry name" value="MFS_1"/>
    <property type="match status" value="1"/>
</dbReference>
<feature type="transmembrane region" description="Helical" evidence="7">
    <location>
        <begin position="251"/>
        <end position="271"/>
    </location>
</feature>
<dbReference type="SUPFAM" id="SSF103473">
    <property type="entry name" value="MFS general substrate transporter"/>
    <property type="match status" value="1"/>
</dbReference>
<keyword evidence="3 7" id="KW-0812">Transmembrane</keyword>
<dbReference type="AlphaFoldDB" id="A0A1B6DU92"/>